<keyword evidence="3" id="KW-1185">Reference proteome</keyword>
<proteinExistence type="predicted"/>
<evidence type="ECO:0000313" key="2">
    <source>
        <dbReference type="EMBL" id="KAK8085605.1"/>
    </source>
</evidence>
<dbReference type="PANTHER" id="PTHR37540">
    <property type="entry name" value="TRANSCRIPTION FACTOR (ACR-2), PUTATIVE-RELATED-RELATED"/>
    <property type="match status" value="1"/>
</dbReference>
<dbReference type="RefSeq" id="XP_066670114.1">
    <property type="nucleotide sequence ID" value="XM_066811191.1"/>
</dbReference>
<organism evidence="2 3">
    <name type="scientific">Apiospora hydei</name>
    <dbReference type="NCBI Taxonomy" id="1337664"/>
    <lineage>
        <taxon>Eukaryota</taxon>
        <taxon>Fungi</taxon>
        <taxon>Dikarya</taxon>
        <taxon>Ascomycota</taxon>
        <taxon>Pezizomycotina</taxon>
        <taxon>Sordariomycetes</taxon>
        <taxon>Xylariomycetidae</taxon>
        <taxon>Amphisphaeriales</taxon>
        <taxon>Apiosporaceae</taxon>
        <taxon>Apiospora</taxon>
    </lineage>
</organism>
<dbReference type="Proteomes" id="UP001433268">
    <property type="component" value="Unassembled WGS sequence"/>
</dbReference>
<evidence type="ECO:0000256" key="1">
    <source>
        <dbReference type="SAM" id="MobiDB-lite"/>
    </source>
</evidence>
<comment type="caution">
    <text evidence="2">The sequence shown here is derived from an EMBL/GenBank/DDBJ whole genome shotgun (WGS) entry which is preliminary data.</text>
</comment>
<feature type="region of interest" description="Disordered" evidence="1">
    <location>
        <begin position="66"/>
        <end position="155"/>
    </location>
</feature>
<dbReference type="EMBL" id="JAQQWN010000005">
    <property type="protein sequence ID" value="KAK8085605.1"/>
    <property type="molecule type" value="Genomic_DNA"/>
</dbReference>
<name>A0ABR1WPY3_9PEZI</name>
<accession>A0ABR1WPY3</accession>
<evidence type="ECO:0000313" key="3">
    <source>
        <dbReference type="Proteomes" id="UP001433268"/>
    </source>
</evidence>
<dbReference type="PANTHER" id="PTHR37540:SF5">
    <property type="entry name" value="TRANSCRIPTION FACTOR DOMAIN-CONTAINING PROTEIN"/>
    <property type="match status" value="1"/>
</dbReference>
<protein>
    <submittedName>
        <fullName evidence="2">Uncharacterized protein</fullName>
    </submittedName>
</protein>
<gene>
    <name evidence="2" type="ORF">PG997_006876</name>
</gene>
<reference evidence="2 3" key="1">
    <citation type="submission" date="2023-01" db="EMBL/GenBank/DDBJ databases">
        <title>Analysis of 21 Apiospora genomes using comparative genomics revels a genus with tremendous synthesis potential of carbohydrate active enzymes and secondary metabolites.</title>
        <authorList>
            <person name="Sorensen T."/>
        </authorList>
    </citation>
    <scope>NUCLEOTIDE SEQUENCE [LARGE SCALE GENOMIC DNA]</scope>
    <source>
        <strain evidence="2 3">CBS 114990</strain>
    </source>
</reference>
<dbReference type="GeneID" id="92044251"/>
<sequence>MDHFNSTVFNGTVVSTRRGFTVTKQKHKGLSFVNASIQDAETRTKPQTTTKTGNVLPPAATITFVTNQGEGKKGTAGQLKTTAANKGVRSSPKSDISKRRPKTRTRGRSCSSSTSASTHGSVASDLALSDTPDGRETGKGSNPLSKPLPPWASYKRPLSPPDFVRRLTFMAYALTPCKAYALDEFRLSGDGSLSVPEEIWLEKDPTSIHCATTLGVLYDTLASGKREAERLSSLSSQLVSVINRKLNAAEQTKTANNVTIHGVSALAIIAGYQGKYDHWQVHMKGLMRLLGIVGDQDRLDVRTINTIRKYVHTLPDPEADFTGAISSATKPCIPFARLHHELLVPPMVYDTAMIRAIQQHLQACALDPATVKTISDLALFNRYMEYLTMPGSSSKHDTQIVIEEYYFLKHQLLCKPRPLRESEEAISVDFSSSMPLDPNTDPYTNSIEAAVRILSLLLIRDPTLDLPCETVLTDILHQHTRTILECRRQQHQIVNTMVDPKMLLQEPWPVHPQTPTLVWICITGHYFSSLKAGATATSSSKQACFIYRELWIDLLGPGKAAHPELVSDGELELCRCLSMRHLRGETYSERGDVGNLARATKAEQYLPD</sequence>
<feature type="compositionally biased region" description="Low complexity" evidence="1">
    <location>
        <begin position="108"/>
        <end position="124"/>
    </location>
</feature>